<dbReference type="Proteomes" id="UP000219993">
    <property type="component" value="Chromosome"/>
</dbReference>
<gene>
    <name evidence="1" type="ORF">BEI_1941</name>
</gene>
<sequence>MNMESIMSFPLTCEVLTHWNAAALALREAEAAIEGLLG</sequence>
<evidence type="ECO:0000313" key="1">
    <source>
        <dbReference type="EMBL" id="ATJ82928.1"/>
    </source>
</evidence>
<dbReference type="EMBL" id="CP021435">
    <property type="protein sequence ID" value="ATJ82928.1"/>
    <property type="molecule type" value="Genomic_DNA"/>
</dbReference>
<organism evidence="1 2">
    <name type="scientific">Halomonas beimenensis</name>
    <dbReference type="NCBI Taxonomy" id="475662"/>
    <lineage>
        <taxon>Bacteria</taxon>
        <taxon>Pseudomonadati</taxon>
        <taxon>Pseudomonadota</taxon>
        <taxon>Gammaproteobacteria</taxon>
        <taxon>Oceanospirillales</taxon>
        <taxon>Halomonadaceae</taxon>
        <taxon>Halomonas</taxon>
    </lineage>
</organism>
<dbReference type="AlphaFoldDB" id="A0A291P7U4"/>
<proteinExistence type="predicted"/>
<protein>
    <submittedName>
        <fullName evidence="1">Uncharacterized protein</fullName>
    </submittedName>
</protein>
<evidence type="ECO:0000313" key="2">
    <source>
        <dbReference type="Proteomes" id="UP000219993"/>
    </source>
</evidence>
<keyword evidence="2" id="KW-1185">Reference proteome</keyword>
<accession>A0A291P7U4</accession>
<name>A0A291P7U4_9GAMM</name>
<dbReference type="KEGG" id="hbe:BEI_1941"/>
<reference evidence="1 2" key="1">
    <citation type="journal article" date="2017" name="Sci. Rep.">
        <title>Revealing the Saline Adaptation Strategies of the Halophilic Bacterium Halomonas beimenensis through High-throughput Omics and Transposon Mutagenesis Approaches.</title>
        <authorList>
            <person name="Chen Y.H."/>
            <person name="Lin S.S."/>
            <person name="Shyu Y.T."/>
        </authorList>
    </citation>
    <scope>NUCLEOTIDE SEQUENCE [LARGE SCALE GENOMIC DNA]</scope>
    <source>
        <strain evidence="1 2">NTU-111</strain>
    </source>
</reference>